<proteinExistence type="inferred from homology"/>
<dbReference type="InterPro" id="IPR054765">
    <property type="entry name" value="SLBB_dom"/>
</dbReference>
<evidence type="ECO:0000256" key="11">
    <source>
        <dbReference type="ARBA" id="ARBA00023136"/>
    </source>
</evidence>
<keyword evidence="3" id="KW-0813">Transport</keyword>
<evidence type="ECO:0000313" key="20">
    <source>
        <dbReference type="Proteomes" id="UP000217257"/>
    </source>
</evidence>
<dbReference type="InterPro" id="IPR049712">
    <property type="entry name" value="Poly_export"/>
</dbReference>
<evidence type="ECO:0000256" key="7">
    <source>
        <dbReference type="ARBA" id="ARBA00022729"/>
    </source>
</evidence>
<keyword evidence="8" id="KW-0625">Polysaccharide transport</keyword>
<evidence type="ECO:0000259" key="18">
    <source>
        <dbReference type="Pfam" id="PF22461"/>
    </source>
</evidence>
<dbReference type="Proteomes" id="UP000217257">
    <property type="component" value="Chromosome"/>
</dbReference>
<feature type="chain" id="PRO_5013010099" evidence="15">
    <location>
        <begin position="20"/>
        <end position="335"/>
    </location>
</feature>
<gene>
    <name evidence="19" type="ORF">CYFUS_008274</name>
</gene>
<evidence type="ECO:0000256" key="2">
    <source>
        <dbReference type="ARBA" id="ARBA00009450"/>
    </source>
</evidence>
<evidence type="ECO:0000259" key="17">
    <source>
        <dbReference type="Pfam" id="PF10531"/>
    </source>
</evidence>
<dbReference type="Gene3D" id="3.10.560.10">
    <property type="entry name" value="Outer membrane lipoprotein wza domain like"/>
    <property type="match status" value="2"/>
</dbReference>
<keyword evidence="7 15" id="KW-0732">Signal</keyword>
<feature type="domain" description="Soluble ligand binding" evidence="17">
    <location>
        <begin position="132"/>
        <end position="165"/>
    </location>
</feature>
<keyword evidence="13" id="KW-0998">Cell outer membrane</keyword>
<comment type="subcellular location">
    <subcellularLocation>
        <location evidence="1">Cell outer membrane</location>
        <topology evidence="1">Multi-pass membrane protein</topology>
    </subcellularLocation>
</comment>
<evidence type="ECO:0000259" key="16">
    <source>
        <dbReference type="Pfam" id="PF02563"/>
    </source>
</evidence>
<accession>A0A250JFW4</accession>
<evidence type="ECO:0000256" key="1">
    <source>
        <dbReference type="ARBA" id="ARBA00004571"/>
    </source>
</evidence>
<evidence type="ECO:0000256" key="15">
    <source>
        <dbReference type="SAM" id="SignalP"/>
    </source>
</evidence>
<dbReference type="Pfam" id="PF10531">
    <property type="entry name" value="SLBB"/>
    <property type="match status" value="1"/>
</dbReference>
<feature type="domain" description="Polysaccharide export protein N-terminal" evidence="16">
    <location>
        <begin position="50"/>
        <end position="113"/>
    </location>
</feature>
<keyword evidence="11" id="KW-0472">Membrane</keyword>
<evidence type="ECO:0000256" key="3">
    <source>
        <dbReference type="ARBA" id="ARBA00022448"/>
    </source>
</evidence>
<keyword evidence="4" id="KW-1134">Transmembrane beta strand</keyword>
<dbReference type="GO" id="GO:0015159">
    <property type="term" value="F:polysaccharide transmembrane transporter activity"/>
    <property type="evidence" value="ECO:0007669"/>
    <property type="project" value="InterPro"/>
</dbReference>
<evidence type="ECO:0000256" key="10">
    <source>
        <dbReference type="ARBA" id="ARBA00023114"/>
    </source>
</evidence>
<evidence type="ECO:0000256" key="12">
    <source>
        <dbReference type="ARBA" id="ARBA00023139"/>
    </source>
</evidence>
<keyword evidence="14" id="KW-0449">Lipoprotein</keyword>
<dbReference type="Pfam" id="PF22461">
    <property type="entry name" value="SLBB_2"/>
    <property type="match status" value="1"/>
</dbReference>
<keyword evidence="6" id="KW-0812">Transmembrane</keyword>
<dbReference type="PANTHER" id="PTHR33619:SF3">
    <property type="entry name" value="POLYSACCHARIDE EXPORT PROTEIN GFCE-RELATED"/>
    <property type="match status" value="1"/>
</dbReference>
<sequence>MSRLLTLALGAWLVLPACAHLPRAPTTPSEDPDFKQEEVATPSGMAPIPPEPFVLKPGDVLSLRIISVTPFEVGRMSVDDLGVLYVPLVGAVQVGGISLDVAEARIQEGLRRFDKYGVVSLSLVEPAGHQASVLGAVEKPGIYPLGGPTRVSELLAKAGGTRVGELERSAELIEYGDLESTRLIRAGVALPISVPEAVMGNPRHDVQIKSGDVLYVPALRGAAIAVYGDVREPRSIPWRKGLRLSEALAGAGGLVRNAADYADVRVIRGPLSKPRVYRASVTDLIGGKGTDVELARGDVVFVTSHWYYTTTDVIQRLIPLLSVGAAAAVSTQLQR</sequence>
<dbReference type="GO" id="GO:0009279">
    <property type="term" value="C:cell outer membrane"/>
    <property type="evidence" value="ECO:0007669"/>
    <property type="project" value="UniProtKB-SubCell"/>
</dbReference>
<dbReference type="PANTHER" id="PTHR33619">
    <property type="entry name" value="POLYSACCHARIDE EXPORT PROTEIN GFCE-RELATED"/>
    <property type="match status" value="1"/>
</dbReference>
<keyword evidence="10" id="KW-0626">Porin</keyword>
<feature type="signal peptide" evidence="15">
    <location>
        <begin position="1"/>
        <end position="19"/>
    </location>
</feature>
<dbReference type="KEGG" id="cfus:CYFUS_008274"/>
<name>A0A250JFW4_9BACT</name>
<evidence type="ECO:0000313" key="19">
    <source>
        <dbReference type="EMBL" id="ATB42795.1"/>
    </source>
</evidence>
<comment type="similarity">
    <text evidence="2">Belongs to the BexD/CtrA/VexA family.</text>
</comment>
<evidence type="ECO:0000256" key="4">
    <source>
        <dbReference type="ARBA" id="ARBA00022452"/>
    </source>
</evidence>
<keyword evidence="5" id="KW-0762">Sugar transport</keyword>
<dbReference type="GO" id="GO:0046930">
    <property type="term" value="C:pore complex"/>
    <property type="evidence" value="ECO:0007669"/>
    <property type="project" value="UniProtKB-KW"/>
</dbReference>
<dbReference type="InterPro" id="IPR003715">
    <property type="entry name" value="Poly_export_N"/>
</dbReference>
<dbReference type="EMBL" id="CP022098">
    <property type="protein sequence ID" value="ATB42795.1"/>
    <property type="molecule type" value="Genomic_DNA"/>
</dbReference>
<feature type="domain" description="SLBB" evidence="18">
    <location>
        <begin position="224"/>
        <end position="302"/>
    </location>
</feature>
<protein>
    <submittedName>
        <fullName evidence="19">Uncharacterized protein</fullName>
    </submittedName>
</protein>
<dbReference type="Pfam" id="PF02563">
    <property type="entry name" value="Poly_export"/>
    <property type="match status" value="1"/>
</dbReference>
<evidence type="ECO:0000256" key="13">
    <source>
        <dbReference type="ARBA" id="ARBA00023237"/>
    </source>
</evidence>
<keyword evidence="9" id="KW-0406">Ion transport</keyword>
<keyword evidence="12" id="KW-0564">Palmitate</keyword>
<evidence type="ECO:0000256" key="6">
    <source>
        <dbReference type="ARBA" id="ARBA00022692"/>
    </source>
</evidence>
<evidence type="ECO:0000256" key="8">
    <source>
        <dbReference type="ARBA" id="ARBA00023047"/>
    </source>
</evidence>
<dbReference type="GO" id="GO:0015288">
    <property type="term" value="F:porin activity"/>
    <property type="evidence" value="ECO:0007669"/>
    <property type="project" value="UniProtKB-KW"/>
</dbReference>
<evidence type="ECO:0000256" key="9">
    <source>
        <dbReference type="ARBA" id="ARBA00023065"/>
    </source>
</evidence>
<organism evidence="19 20">
    <name type="scientific">Cystobacter fuscus</name>
    <dbReference type="NCBI Taxonomy" id="43"/>
    <lineage>
        <taxon>Bacteria</taxon>
        <taxon>Pseudomonadati</taxon>
        <taxon>Myxococcota</taxon>
        <taxon>Myxococcia</taxon>
        <taxon>Myxococcales</taxon>
        <taxon>Cystobacterineae</taxon>
        <taxon>Archangiaceae</taxon>
        <taxon>Cystobacter</taxon>
    </lineage>
</organism>
<dbReference type="GO" id="GO:0006811">
    <property type="term" value="P:monoatomic ion transport"/>
    <property type="evidence" value="ECO:0007669"/>
    <property type="project" value="UniProtKB-KW"/>
</dbReference>
<evidence type="ECO:0000256" key="14">
    <source>
        <dbReference type="ARBA" id="ARBA00023288"/>
    </source>
</evidence>
<dbReference type="InterPro" id="IPR019554">
    <property type="entry name" value="Soluble_ligand-bd"/>
</dbReference>
<evidence type="ECO:0000256" key="5">
    <source>
        <dbReference type="ARBA" id="ARBA00022597"/>
    </source>
</evidence>
<reference evidence="19 20" key="1">
    <citation type="submission" date="2017-06" db="EMBL/GenBank/DDBJ databases">
        <title>Sequencing and comparative analysis of myxobacterial genomes.</title>
        <authorList>
            <person name="Rupp O."/>
            <person name="Goesmann A."/>
            <person name="Sogaard-Andersen L."/>
        </authorList>
    </citation>
    <scope>NUCLEOTIDE SEQUENCE [LARGE SCALE GENOMIC DNA]</scope>
    <source>
        <strain evidence="19 20">DSM 52655</strain>
    </source>
</reference>
<dbReference type="AlphaFoldDB" id="A0A250JFW4"/>